<dbReference type="GO" id="GO:0005634">
    <property type="term" value="C:nucleus"/>
    <property type="evidence" value="ECO:0000318"/>
    <property type="project" value="GO_Central"/>
</dbReference>
<accession>A0A1S4DHL2</accession>
<dbReference type="AlphaFoldDB" id="A0A1S4DHL2"/>
<dbReference type="PANTHER" id="PTHR31301:SF21">
    <property type="entry name" value="LOB DOMAIN-CONTAINING PROTEIN 27-RELATED"/>
    <property type="match status" value="1"/>
</dbReference>
<dbReference type="PROSITE" id="PS50891">
    <property type="entry name" value="LOB"/>
    <property type="match status" value="1"/>
</dbReference>
<dbReference type="GeneID" id="107829797"/>
<dbReference type="RefSeq" id="XP_016512749.2">
    <property type="nucleotide sequence ID" value="XM_016657263.2"/>
</dbReference>
<sequence length="265" mass="30322">MTVKGGTSPACAACKYQRRKCSSECVLAPYFPANQPKMFQNAHRLFGVCNIMKILRQLDDDDQKADAMKSIIFESDMWERFPVYGCVEYICHLRQQLQLALEELHYVYAQLALYREQQQQQLALQRGVTSEIPFVNGISMGPFFTSEGECSEGGPKTNLLGSDSLFGHNSSITFAASDHVIFGFGVRDDHQRDISHEYECLINPFNNIMADDRQSYVETKEACDSRYLCIPSLIYMTVFDYTMNSKRKYRTNSLEVTSLREKISQ</sequence>
<comment type="similarity">
    <text evidence="1">Belongs to the LOB domain-containing protein family.</text>
</comment>
<dbReference type="PaxDb" id="4097-A0A1S4DHL2"/>
<dbReference type="InterPro" id="IPR004883">
    <property type="entry name" value="LOB"/>
</dbReference>
<evidence type="ECO:0000313" key="3">
    <source>
        <dbReference type="RefSeq" id="XP_016512749.2"/>
    </source>
</evidence>
<gene>
    <name evidence="3" type="primary">LOC107829797</name>
</gene>
<dbReference type="PANTHER" id="PTHR31301">
    <property type="entry name" value="LOB DOMAIN-CONTAINING PROTEIN 4-RELATED"/>
    <property type="match status" value="1"/>
</dbReference>
<dbReference type="Proteomes" id="UP000790787">
    <property type="component" value="Chromosome 22"/>
</dbReference>
<evidence type="ECO:0000313" key="2">
    <source>
        <dbReference type="Proteomes" id="UP000790787"/>
    </source>
</evidence>
<name>A0A1S4DHL2_TOBAC</name>
<dbReference type="KEGG" id="nta:107829797"/>
<proteinExistence type="inferred from homology"/>
<dbReference type="GO" id="GO:0001216">
    <property type="term" value="F:DNA-binding transcription activator activity"/>
    <property type="evidence" value="ECO:0000318"/>
    <property type="project" value="GO_Central"/>
</dbReference>
<dbReference type="Pfam" id="PF03195">
    <property type="entry name" value="LOB"/>
    <property type="match status" value="1"/>
</dbReference>
<evidence type="ECO:0000256" key="1">
    <source>
        <dbReference type="ARBA" id="ARBA00005474"/>
    </source>
</evidence>
<dbReference type="RefSeq" id="XP_016512749.1">
    <property type="nucleotide sequence ID" value="XM_016657263.1"/>
</dbReference>
<dbReference type="OMA" id="EYICHLR"/>
<dbReference type="SMR" id="A0A1S4DHL2"/>
<keyword evidence="2" id="KW-1185">Reference proteome</keyword>
<reference evidence="3" key="2">
    <citation type="submission" date="2025-08" db="UniProtKB">
        <authorList>
            <consortium name="RefSeq"/>
        </authorList>
    </citation>
    <scope>IDENTIFICATION</scope>
    <source>
        <tissue evidence="3">Leaf</tissue>
    </source>
</reference>
<dbReference type="OrthoDB" id="1893065at2759"/>
<reference evidence="2" key="1">
    <citation type="journal article" date="2014" name="Nat. Commun.">
        <title>The tobacco genome sequence and its comparison with those of tomato and potato.</title>
        <authorList>
            <person name="Sierro N."/>
            <person name="Battey J.N."/>
            <person name="Ouadi S."/>
            <person name="Bakaher N."/>
            <person name="Bovet L."/>
            <person name="Willig A."/>
            <person name="Goepfert S."/>
            <person name="Peitsch M.C."/>
            <person name="Ivanov N.V."/>
        </authorList>
    </citation>
    <scope>NUCLEOTIDE SEQUENCE [LARGE SCALE GENOMIC DNA]</scope>
</reference>
<dbReference type="STRING" id="4097.A0A1S4DHL2"/>
<dbReference type="GO" id="GO:0006355">
    <property type="term" value="P:regulation of DNA-templated transcription"/>
    <property type="evidence" value="ECO:0000318"/>
    <property type="project" value="GO_Central"/>
</dbReference>
<protein>
    <submittedName>
        <fullName evidence="3">LOB domain-containing protein 11-like</fullName>
    </submittedName>
</protein>
<organism evidence="2 3">
    <name type="scientific">Nicotiana tabacum</name>
    <name type="common">Common tobacco</name>
    <dbReference type="NCBI Taxonomy" id="4097"/>
    <lineage>
        <taxon>Eukaryota</taxon>
        <taxon>Viridiplantae</taxon>
        <taxon>Streptophyta</taxon>
        <taxon>Embryophyta</taxon>
        <taxon>Tracheophyta</taxon>
        <taxon>Spermatophyta</taxon>
        <taxon>Magnoliopsida</taxon>
        <taxon>eudicotyledons</taxon>
        <taxon>Gunneridae</taxon>
        <taxon>Pentapetalae</taxon>
        <taxon>asterids</taxon>
        <taxon>lamiids</taxon>
        <taxon>Solanales</taxon>
        <taxon>Solanaceae</taxon>
        <taxon>Nicotianoideae</taxon>
        <taxon>Nicotianeae</taxon>
        <taxon>Nicotiana</taxon>
    </lineage>
</organism>